<dbReference type="Proteomes" id="UP000827976">
    <property type="component" value="Chromosome 4"/>
</dbReference>
<dbReference type="EC" id="2.3.1.99" evidence="1"/>
<proteinExistence type="predicted"/>
<keyword evidence="2" id="KW-1185">Reference proteome</keyword>
<protein>
    <submittedName>
        <fullName evidence="1">Transferase protein</fullName>
        <ecNumber evidence="1">2.3.1.133</ecNumber>
        <ecNumber evidence="1">2.3.1.99</ecNumber>
    </submittedName>
</protein>
<evidence type="ECO:0000313" key="1">
    <source>
        <dbReference type="EMBL" id="KAH7687538.1"/>
    </source>
</evidence>
<evidence type="ECO:0000313" key="2">
    <source>
        <dbReference type="Proteomes" id="UP000827976"/>
    </source>
</evidence>
<name>A0ACB7WHZ4_DIOAL</name>
<keyword evidence="1" id="KW-0012">Acyltransferase</keyword>
<comment type="caution">
    <text evidence="1">The sequence shown here is derived from an EMBL/GenBank/DDBJ whole genome shotgun (WGS) entry which is preliminary data.</text>
</comment>
<gene>
    <name evidence="1" type="ORF">IHE45_04G171800</name>
</gene>
<organism evidence="1 2">
    <name type="scientific">Dioscorea alata</name>
    <name type="common">Purple yam</name>
    <dbReference type="NCBI Taxonomy" id="55571"/>
    <lineage>
        <taxon>Eukaryota</taxon>
        <taxon>Viridiplantae</taxon>
        <taxon>Streptophyta</taxon>
        <taxon>Embryophyta</taxon>
        <taxon>Tracheophyta</taxon>
        <taxon>Spermatophyta</taxon>
        <taxon>Magnoliopsida</taxon>
        <taxon>Liliopsida</taxon>
        <taxon>Dioscoreales</taxon>
        <taxon>Dioscoreaceae</taxon>
        <taxon>Dioscorea</taxon>
    </lineage>
</organism>
<keyword evidence="1" id="KW-0808">Transferase</keyword>
<dbReference type="EMBL" id="CM037014">
    <property type="protein sequence ID" value="KAH7687538.1"/>
    <property type="molecule type" value="Genomic_DNA"/>
</dbReference>
<accession>A0ACB7WHZ4</accession>
<dbReference type="EC" id="2.3.1.133" evidence="1"/>
<sequence length="351" mass="39593">MANSSRKQLHIEAIQTVTPGRAAEPGQARRISLPSPTSADTLLQSHARILLYYQTSSKEETTATLAAHLKESLNHIIPEEPLLAGRLRKDGEKDGYWEIKYNDAGIRLVQAVVDTSMDEFLSGEEREAREEMLAYWMDIKYEDSQFWPLFYVQVTEFQGDGYSIGISWSILLTDHLFMTRFLKTWARTHREMQAQGEFSEANIFHLNYFKTPTRTSIDFISGSSTPPRTILYKAPRSSDLQALVHHLIENNHVSEFSLFVNDHSGDCLKVENFASGSSQTPLENCFSDKLSVAGWDELEAGDLYFVTENKPVHVSFQVVSSDEHKGLVVAMLPSQQTGPDLMISVTVPVEN</sequence>
<reference evidence="2" key="1">
    <citation type="journal article" date="2022" name="Nat. Commun.">
        <title>Chromosome evolution and the genetic basis of agronomically important traits in greater yam.</title>
        <authorList>
            <person name="Bredeson J.V."/>
            <person name="Lyons J.B."/>
            <person name="Oniyinde I.O."/>
            <person name="Okereke N.R."/>
            <person name="Kolade O."/>
            <person name="Nnabue I."/>
            <person name="Nwadili C.O."/>
            <person name="Hribova E."/>
            <person name="Parker M."/>
            <person name="Nwogha J."/>
            <person name="Shu S."/>
            <person name="Carlson J."/>
            <person name="Kariba R."/>
            <person name="Muthemba S."/>
            <person name="Knop K."/>
            <person name="Barton G.J."/>
            <person name="Sherwood A.V."/>
            <person name="Lopez-Montes A."/>
            <person name="Asiedu R."/>
            <person name="Jamnadass R."/>
            <person name="Muchugi A."/>
            <person name="Goodstein D."/>
            <person name="Egesi C.N."/>
            <person name="Featherston J."/>
            <person name="Asfaw A."/>
            <person name="Simpson G.G."/>
            <person name="Dolezel J."/>
            <person name="Hendre P.S."/>
            <person name="Van Deynze A."/>
            <person name="Kumar P.L."/>
            <person name="Obidiegwu J.E."/>
            <person name="Bhattacharjee R."/>
            <person name="Rokhsar D.S."/>
        </authorList>
    </citation>
    <scope>NUCLEOTIDE SEQUENCE [LARGE SCALE GENOMIC DNA]</scope>
    <source>
        <strain evidence="2">cv. TDa95/00328</strain>
    </source>
</reference>